<evidence type="ECO:0000256" key="2">
    <source>
        <dbReference type="SAM" id="Phobius"/>
    </source>
</evidence>
<dbReference type="Pfam" id="PF05359">
    <property type="entry name" value="DUF748"/>
    <property type="match status" value="1"/>
</dbReference>
<feature type="transmembrane region" description="Helical" evidence="2">
    <location>
        <begin position="12"/>
        <end position="31"/>
    </location>
</feature>
<protein>
    <submittedName>
        <fullName evidence="3">DUF748 domain-containing protein</fullName>
    </submittedName>
</protein>
<evidence type="ECO:0000256" key="1">
    <source>
        <dbReference type="SAM" id="MobiDB-lite"/>
    </source>
</evidence>
<dbReference type="EMBL" id="CP052766">
    <property type="protein sequence ID" value="QJR80837.1"/>
    <property type="molecule type" value="Genomic_DNA"/>
</dbReference>
<accession>A0A6M4MCS5</accession>
<evidence type="ECO:0000313" key="3">
    <source>
        <dbReference type="EMBL" id="QJR80837.1"/>
    </source>
</evidence>
<dbReference type="InterPro" id="IPR008023">
    <property type="entry name" value="DUF748"/>
</dbReference>
<sequence>MARTHRFGWKKWVIVAVIVLVAVRVSLPYVAQSYMNNTLAQAEEFTGRVGDVDIMLWRGAFSIEDIIITKRNGEVKEPLFQATEVQFSLLWSALVNGAFVGTVDLYRPEINFVDGDSEKDSQSGESEDWLNIADQLFPLKIDKLNIQQGRIVFHNPTVQPEIHLALHDIKAELKNLVNSRDLSKDLVATFNAKGQTAEAGTLAISASLDPSTKKPTFDVDMRAENIALVNFKNFLDTYAPFDLEAGSLEMAMELASSNGQIKGYAKPILHNVEVFSWKGDVERDNDGFFQTIIEMGSALISEIFENQKQDQIATRIPIEGSLDSPDTPILPALGGILKNAFIEAMRASLEGSVELENAEEEESQEEAAKDDS</sequence>
<keyword evidence="2" id="KW-0812">Transmembrane</keyword>
<dbReference type="OrthoDB" id="9771783at2"/>
<organism evidence="3 4">
    <name type="scientific">Alteromonas pelagimontana</name>
    <dbReference type="NCBI Taxonomy" id="1858656"/>
    <lineage>
        <taxon>Bacteria</taxon>
        <taxon>Pseudomonadati</taxon>
        <taxon>Pseudomonadota</taxon>
        <taxon>Gammaproteobacteria</taxon>
        <taxon>Alteromonadales</taxon>
        <taxon>Alteromonadaceae</taxon>
        <taxon>Alteromonas/Salinimonas group</taxon>
        <taxon>Alteromonas</taxon>
    </lineage>
</organism>
<dbReference type="AlphaFoldDB" id="A0A6M4MCS5"/>
<name>A0A6M4MCS5_9ALTE</name>
<dbReference type="KEGG" id="apel:CA267_008610"/>
<keyword evidence="2" id="KW-0472">Membrane</keyword>
<proteinExistence type="predicted"/>
<gene>
    <name evidence="3" type="ORF">CA267_008610</name>
</gene>
<reference evidence="4" key="1">
    <citation type="submission" date="2014-12" db="EMBL/GenBank/DDBJ databases">
        <title>Complete genome sequence of a multi-drug resistant Klebsiella pneumoniae.</title>
        <authorList>
            <person name="Hua X."/>
            <person name="Chen Q."/>
            <person name="Li X."/>
            <person name="Feng Y."/>
            <person name="Ruan Z."/>
            <person name="Yu Y."/>
        </authorList>
    </citation>
    <scope>NUCLEOTIDE SEQUENCE [LARGE SCALE GENOMIC DNA]</scope>
    <source>
        <strain evidence="4">5.12</strain>
    </source>
</reference>
<feature type="compositionally biased region" description="Acidic residues" evidence="1">
    <location>
        <begin position="356"/>
        <end position="365"/>
    </location>
</feature>
<dbReference type="RefSeq" id="WP_075609927.1">
    <property type="nucleotide sequence ID" value="NZ_CP052766.1"/>
</dbReference>
<reference evidence="3 4" key="2">
    <citation type="submission" date="2020-04" db="EMBL/GenBank/DDBJ databases">
        <title>Complete genome sequence of Alteromonas pelagimontana 5.12T.</title>
        <authorList>
            <person name="Sinha R.K."/>
            <person name="Krishnan K.P."/>
            <person name="Kurian J.P."/>
        </authorList>
    </citation>
    <scope>NUCLEOTIDE SEQUENCE [LARGE SCALE GENOMIC DNA]</scope>
    <source>
        <strain evidence="3 4">5.12</strain>
    </source>
</reference>
<feature type="region of interest" description="Disordered" evidence="1">
    <location>
        <begin position="353"/>
        <end position="372"/>
    </location>
</feature>
<dbReference type="Proteomes" id="UP000219285">
    <property type="component" value="Chromosome"/>
</dbReference>
<evidence type="ECO:0000313" key="4">
    <source>
        <dbReference type="Proteomes" id="UP000219285"/>
    </source>
</evidence>
<keyword evidence="4" id="KW-1185">Reference proteome</keyword>
<keyword evidence="2" id="KW-1133">Transmembrane helix</keyword>